<dbReference type="GO" id="GO:0005829">
    <property type="term" value="C:cytosol"/>
    <property type="evidence" value="ECO:0007669"/>
    <property type="project" value="TreeGrafter"/>
</dbReference>
<dbReference type="InterPro" id="IPR013750">
    <property type="entry name" value="GHMP_kinase_C_dom"/>
</dbReference>
<proteinExistence type="predicted"/>
<dbReference type="GO" id="GO:0006012">
    <property type="term" value="P:galactose metabolic process"/>
    <property type="evidence" value="ECO:0007669"/>
    <property type="project" value="TreeGrafter"/>
</dbReference>
<dbReference type="Proteomes" id="UP000683000">
    <property type="component" value="Unassembled WGS sequence"/>
</dbReference>
<comment type="caution">
    <text evidence="4">The sequence shown here is derived from an EMBL/GenBank/DDBJ whole genome shotgun (WGS) entry which is preliminary data.</text>
</comment>
<evidence type="ECO:0000256" key="2">
    <source>
        <dbReference type="ARBA" id="ARBA00022840"/>
    </source>
</evidence>
<dbReference type="Gene3D" id="3.30.70.890">
    <property type="entry name" value="GHMP kinase, C-terminal domain"/>
    <property type="match status" value="1"/>
</dbReference>
<evidence type="ECO:0000313" key="4">
    <source>
        <dbReference type="EMBL" id="KAG6370756.1"/>
    </source>
</evidence>
<dbReference type="SUPFAM" id="SSF55060">
    <property type="entry name" value="GHMP Kinase, C-terminal domain"/>
    <property type="match status" value="1"/>
</dbReference>
<reference evidence="4" key="1">
    <citation type="submission" date="2021-03" db="EMBL/GenBank/DDBJ databases">
        <title>Evolutionary innovations through gain and loss of genes in the ectomycorrhizal Boletales.</title>
        <authorList>
            <person name="Wu G."/>
            <person name="Miyauchi S."/>
            <person name="Morin E."/>
            <person name="Yang Z.-L."/>
            <person name="Xu J."/>
            <person name="Martin F.M."/>
        </authorList>
    </citation>
    <scope>NUCLEOTIDE SEQUENCE</scope>
    <source>
        <strain evidence="4">BR01</strain>
    </source>
</reference>
<dbReference type="AlphaFoldDB" id="A0A8I3A4G3"/>
<dbReference type="InterPro" id="IPR036554">
    <property type="entry name" value="GHMP_kinase_C_sf"/>
</dbReference>
<feature type="domain" description="GHMP kinase C-terminal" evidence="3">
    <location>
        <begin position="46"/>
        <end position="117"/>
    </location>
</feature>
<dbReference type="PANTHER" id="PTHR10457:SF7">
    <property type="entry name" value="GALACTOKINASE-RELATED"/>
    <property type="match status" value="1"/>
</dbReference>
<gene>
    <name evidence="4" type="ORF">JVT61DRAFT_10958</name>
</gene>
<dbReference type="OrthoDB" id="187738at2759"/>
<name>A0A8I3A4G3_9AGAM</name>
<evidence type="ECO:0000256" key="1">
    <source>
        <dbReference type="ARBA" id="ARBA00022741"/>
    </source>
</evidence>
<organism evidence="4 5">
    <name type="scientific">Boletus reticuloceps</name>
    <dbReference type="NCBI Taxonomy" id="495285"/>
    <lineage>
        <taxon>Eukaryota</taxon>
        <taxon>Fungi</taxon>
        <taxon>Dikarya</taxon>
        <taxon>Basidiomycota</taxon>
        <taxon>Agaricomycotina</taxon>
        <taxon>Agaricomycetes</taxon>
        <taxon>Agaricomycetidae</taxon>
        <taxon>Boletales</taxon>
        <taxon>Boletineae</taxon>
        <taxon>Boletaceae</taxon>
        <taxon>Boletoideae</taxon>
        <taxon>Boletus</taxon>
    </lineage>
</organism>
<protein>
    <submittedName>
        <fullName evidence="4">GHMP kinase</fullName>
    </submittedName>
</protein>
<evidence type="ECO:0000313" key="5">
    <source>
        <dbReference type="Proteomes" id="UP000683000"/>
    </source>
</evidence>
<evidence type="ECO:0000259" key="3">
    <source>
        <dbReference type="Pfam" id="PF08544"/>
    </source>
</evidence>
<keyword evidence="2" id="KW-0067">ATP-binding</keyword>
<sequence length="148" mass="16240">MFETTYFQLYKRAKHCYSEALRVLQFRDVCLTAEKSPAAHQGTFVFEALGKLMNESQESCSKLYECTCLEVDELTQLALAAGAYGSRVTGAGWGGSTVSLVDEAQVDAFISKIKASYGPYRDLEGEALEEVIFATKPSSGVCVYKFTA</sequence>
<keyword evidence="4" id="KW-0808">Transferase</keyword>
<keyword evidence="5" id="KW-1185">Reference proteome</keyword>
<keyword evidence="1" id="KW-0547">Nucleotide-binding</keyword>
<dbReference type="PANTHER" id="PTHR10457">
    <property type="entry name" value="MEVALONATE KINASE/GALACTOKINASE"/>
    <property type="match status" value="1"/>
</dbReference>
<dbReference type="Pfam" id="PF08544">
    <property type="entry name" value="GHMP_kinases_C"/>
    <property type="match status" value="1"/>
</dbReference>
<accession>A0A8I3A4G3</accession>
<dbReference type="GO" id="GO:0005524">
    <property type="term" value="F:ATP binding"/>
    <property type="evidence" value="ECO:0007669"/>
    <property type="project" value="UniProtKB-KW"/>
</dbReference>
<dbReference type="EMBL" id="JAGFBS010000044">
    <property type="protein sequence ID" value="KAG6370756.1"/>
    <property type="molecule type" value="Genomic_DNA"/>
</dbReference>
<keyword evidence="4" id="KW-0418">Kinase</keyword>
<dbReference type="GO" id="GO:0004335">
    <property type="term" value="F:galactokinase activity"/>
    <property type="evidence" value="ECO:0007669"/>
    <property type="project" value="TreeGrafter"/>
</dbReference>